<sequence length="86" mass="9580">MLCELRSKNTGCNDVGYAPGLDHVHEPMWSHLGDRLRSSARSDQICRPASVTSYTSLSVPAIGNDRKKACMPWHVIVACVIIWLQE</sequence>
<reference evidence="1 2" key="1">
    <citation type="submission" date="2019-03" db="EMBL/GenBank/DDBJ databases">
        <title>First draft genome of Liparis tanakae, snailfish: a comprehensive survey of snailfish specific genes.</title>
        <authorList>
            <person name="Kim W."/>
            <person name="Song I."/>
            <person name="Jeong J.-H."/>
            <person name="Kim D."/>
            <person name="Kim S."/>
            <person name="Ryu S."/>
            <person name="Song J.Y."/>
            <person name="Lee S.K."/>
        </authorList>
    </citation>
    <scope>NUCLEOTIDE SEQUENCE [LARGE SCALE GENOMIC DNA]</scope>
    <source>
        <tissue evidence="1">Muscle</tissue>
    </source>
</reference>
<name>A0A4Z2IHU1_9TELE</name>
<dbReference type="EMBL" id="SRLO01000089">
    <property type="protein sequence ID" value="TNN76892.1"/>
    <property type="molecule type" value="Genomic_DNA"/>
</dbReference>
<dbReference type="AlphaFoldDB" id="A0A4Z2IHU1"/>
<proteinExistence type="predicted"/>
<protein>
    <submittedName>
        <fullName evidence="1">Uncharacterized protein</fullName>
    </submittedName>
</protein>
<evidence type="ECO:0000313" key="1">
    <source>
        <dbReference type="EMBL" id="TNN76892.1"/>
    </source>
</evidence>
<accession>A0A4Z2IHU1</accession>
<keyword evidence="2" id="KW-1185">Reference proteome</keyword>
<evidence type="ECO:0000313" key="2">
    <source>
        <dbReference type="Proteomes" id="UP000314294"/>
    </source>
</evidence>
<comment type="caution">
    <text evidence="1">The sequence shown here is derived from an EMBL/GenBank/DDBJ whole genome shotgun (WGS) entry which is preliminary data.</text>
</comment>
<organism evidence="1 2">
    <name type="scientific">Liparis tanakae</name>
    <name type="common">Tanaka's snailfish</name>
    <dbReference type="NCBI Taxonomy" id="230148"/>
    <lineage>
        <taxon>Eukaryota</taxon>
        <taxon>Metazoa</taxon>
        <taxon>Chordata</taxon>
        <taxon>Craniata</taxon>
        <taxon>Vertebrata</taxon>
        <taxon>Euteleostomi</taxon>
        <taxon>Actinopterygii</taxon>
        <taxon>Neopterygii</taxon>
        <taxon>Teleostei</taxon>
        <taxon>Neoteleostei</taxon>
        <taxon>Acanthomorphata</taxon>
        <taxon>Eupercaria</taxon>
        <taxon>Perciformes</taxon>
        <taxon>Cottioidei</taxon>
        <taxon>Cottales</taxon>
        <taxon>Liparidae</taxon>
        <taxon>Liparis</taxon>
    </lineage>
</organism>
<gene>
    <name evidence="1" type="ORF">EYF80_012945</name>
</gene>
<dbReference type="Proteomes" id="UP000314294">
    <property type="component" value="Unassembled WGS sequence"/>
</dbReference>